<dbReference type="PANTHER" id="PTHR34046">
    <property type="entry name" value="OS06G0218800 PROTEIN"/>
    <property type="match status" value="1"/>
</dbReference>
<dbReference type="EMBL" id="JBEAFC010000011">
    <property type="protein sequence ID" value="KAL1536750.1"/>
    <property type="molecule type" value="Genomic_DNA"/>
</dbReference>
<name>A0ABD1FZ33_SALDI</name>
<proteinExistence type="predicted"/>
<dbReference type="Pfam" id="PF05340">
    <property type="entry name" value="DUF740"/>
    <property type="match status" value="1"/>
</dbReference>
<evidence type="ECO:0000313" key="1">
    <source>
        <dbReference type="EMBL" id="KAL1536750.1"/>
    </source>
</evidence>
<dbReference type="PANTHER" id="PTHR34046:SF19">
    <property type="entry name" value="RAPIDLY ELICITED PROTEIN, PUTATIVE-RELATED"/>
    <property type="match status" value="1"/>
</dbReference>
<accession>A0ABD1FZ33</accession>
<reference evidence="1 2" key="1">
    <citation type="submission" date="2024-06" db="EMBL/GenBank/DDBJ databases">
        <title>A chromosome level genome sequence of Diviner's sage (Salvia divinorum).</title>
        <authorList>
            <person name="Ford S.A."/>
            <person name="Ro D.-K."/>
            <person name="Ness R.W."/>
            <person name="Phillips M.A."/>
        </authorList>
    </citation>
    <scope>NUCLEOTIDE SEQUENCE [LARGE SCALE GENOMIC DNA]</scope>
    <source>
        <strain evidence="1">SAF-2024a</strain>
        <tissue evidence="1">Leaf</tissue>
    </source>
</reference>
<evidence type="ECO:0000313" key="2">
    <source>
        <dbReference type="Proteomes" id="UP001567538"/>
    </source>
</evidence>
<protein>
    <submittedName>
        <fullName evidence="1">Uncharacterized protein</fullName>
    </submittedName>
</protein>
<dbReference type="AlphaFoldDB" id="A0ABD1FZ33"/>
<comment type="caution">
    <text evidence="1">The sequence shown here is derived from an EMBL/GenBank/DDBJ whole genome shotgun (WGS) entry which is preliminary data.</text>
</comment>
<dbReference type="Proteomes" id="UP001567538">
    <property type="component" value="Unassembled WGS sequence"/>
</dbReference>
<sequence>MGWSKAEIVCANHPDEIPQPGICPSCLRERLSRIIGKYSTNYDSFIPSSPVYYYGCHSASSSAGSSPGRGRSQRRHLRVASDVMDSIYVAFGGGGGLKKSRSMVNYAPARDGGVNINVNKKKKKKGGFWNKLLMRSSGKKSILW</sequence>
<gene>
    <name evidence="1" type="ORF">AAHA92_29349</name>
</gene>
<dbReference type="InterPro" id="IPR008004">
    <property type="entry name" value="OCTOPUS-like"/>
</dbReference>
<keyword evidence="2" id="KW-1185">Reference proteome</keyword>
<organism evidence="1 2">
    <name type="scientific">Salvia divinorum</name>
    <name type="common">Maria pastora</name>
    <name type="synonym">Diviner's sage</name>
    <dbReference type="NCBI Taxonomy" id="28513"/>
    <lineage>
        <taxon>Eukaryota</taxon>
        <taxon>Viridiplantae</taxon>
        <taxon>Streptophyta</taxon>
        <taxon>Embryophyta</taxon>
        <taxon>Tracheophyta</taxon>
        <taxon>Spermatophyta</taxon>
        <taxon>Magnoliopsida</taxon>
        <taxon>eudicotyledons</taxon>
        <taxon>Gunneridae</taxon>
        <taxon>Pentapetalae</taxon>
        <taxon>asterids</taxon>
        <taxon>lamiids</taxon>
        <taxon>Lamiales</taxon>
        <taxon>Lamiaceae</taxon>
        <taxon>Nepetoideae</taxon>
        <taxon>Mentheae</taxon>
        <taxon>Salviinae</taxon>
        <taxon>Salvia</taxon>
        <taxon>Salvia subgen. Calosphace</taxon>
    </lineage>
</organism>